<evidence type="ECO:0000313" key="4">
    <source>
        <dbReference type="Proteomes" id="UP000826195"/>
    </source>
</evidence>
<proteinExistence type="predicted"/>
<evidence type="ECO:0000256" key="1">
    <source>
        <dbReference type="SAM" id="MobiDB-lite"/>
    </source>
</evidence>
<dbReference type="Pfam" id="PF12937">
    <property type="entry name" value="F-box-like"/>
    <property type="match status" value="1"/>
</dbReference>
<accession>A0AAV7IF04</accession>
<name>A0AAV7IF04_COTGL</name>
<organism evidence="3 4">
    <name type="scientific">Cotesia glomerata</name>
    <name type="common">Lepidopteran parasitic wasp</name>
    <name type="synonym">Apanteles glomeratus</name>
    <dbReference type="NCBI Taxonomy" id="32391"/>
    <lineage>
        <taxon>Eukaryota</taxon>
        <taxon>Metazoa</taxon>
        <taxon>Ecdysozoa</taxon>
        <taxon>Arthropoda</taxon>
        <taxon>Hexapoda</taxon>
        <taxon>Insecta</taxon>
        <taxon>Pterygota</taxon>
        <taxon>Neoptera</taxon>
        <taxon>Endopterygota</taxon>
        <taxon>Hymenoptera</taxon>
        <taxon>Apocrita</taxon>
        <taxon>Ichneumonoidea</taxon>
        <taxon>Braconidae</taxon>
        <taxon>Microgastrinae</taxon>
        <taxon>Cotesia</taxon>
    </lineage>
</organism>
<dbReference type="InterPro" id="IPR032675">
    <property type="entry name" value="LRR_dom_sf"/>
</dbReference>
<dbReference type="PROSITE" id="PS50181">
    <property type="entry name" value="FBOX"/>
    <property type="match status" value="1"/>
</dbReference>
<comment type="caution">
    <text evidence="3">The sequence shown here is derived from an EMBL/GenBank/DDBJ whole genome shotgun (WGS) entry which is preliminary data.</text>
</comment>
<feature type="compositionally biased region" description="Low complexity" evidence="1">
    <location>
        <begin position="16"/>
        <end position="27"/>
    </location>
</feature>
<reference evidence="3 4" key="1">
    <citation type="journal article" date="2021" name="J. Hered.">
        <title>A chromosome-level genome assembly of the parasitoid wasp, Cotesia glomerata (Hymenoptera: Braconidae).</title>
        <authorList>
            <person name="Pinto B.J."/>
            <person name="Weis J.J."/>
            <person name="Gamble T."/>
            <person name="Ode P.J."/>
            <person name="Paul R."/>
            <person name="Zaspel J.M."/>
        </authorList>
    </citation>
    <scope>NUCLEOTIDE SEQUENCE [LARGE SCALE GENOMIC DNA]</scope>
    <source>
        <strain evidence="3">CgM1</strain>
    </source>
</reference>
<feature type="domain" description="F-box" evidence="2">
    <location>
        <begin position="29"/>
        <end position="75"/>
    </location>
</feature>
<evidence type="ECO:0000259" key="2">
    <source>
        <dbReference type="PROSITE" id="PS50181"/>
    </source>
</evidence>
<sequence>MDPLKISQSDKRIKTSNQNPQNNNDSNKTLGIQSLPVEILVEILLYLNSYDLHALEEVSTFFEQLVQQPPVWKTYEIKEHDPETYIIIAQLKRMPLLARISIETRSDCDDILRQLSRSNQKLEKLRIVDCTGSTGKLYLRSSYLTRILERCNRLHTIHILGSRFHGKKFYRLLGDMKTRLRTLSTQATSSQFLTFASHASHLNEQDREIICNMCVGGKTWAPLRYFMLQRPDYQRPLAPIRQTVLVSYLHKDFVSIDVGDTDKRTATTITDSGSSLRN</sequence>
<dbReference type="EMBL" id="JAHXZJ010001494">
    <property type="protein sequence ID" value="KAH0551309.1"/>
    <property type="molecule type" value="Genomic_DNA"/>
</dbReference>
<keyword evidence="4" id="KW-1185">Reference proteome</keyword>
<dbReference type="InterPro" id="IPR001810">
    <property type="entry name" value="F-box_dom"/>
</dbReference>
<feature type="region of interest" description="Disordered" evidence="1">
    <location>
        <begin position="1"/>
        <end position="29"/>
    </location>
</feature>
<gene>
    <name evidence="3" type="ORF">KQX54_001476</name>
</gene>
<dbReference type="InterPro" id="IPR036047">
    <property type="entry name" value="F-box-like_dom_sf"/>
</dbReference>
<dbReference type="Gene3D" id="3.80.10.10">
    <property type="entry name" value="Ribonuclease Inhibitor"/>
    <property type="match status" value="1"/>
</dbReference>
<dbReference type="SUPFAM" id="SSF81383">
    <property type="entry name" value="F-box domain"/>
    <property type="match status" value="1"/>
</dbReference>
<evidence type="ECO:0000313" key="3">
    <source>
        <dbReference type="EMBL" id="KAH0551309.1"/>
    </source>
</evidence>
<protein>
    <recommendedName>
        <fullName evidence="2">F-box domain-containing protein</fullName>
    </recommendedName>
</protein>
<dbReference type="Proteomes" id="UP000826195">
    <property type="component" value="Unassembled WGS sequence"/>
</dbReference>
<dbReference type="AlphaFoldDB" id="A0AAV7IF04"/>
<dbReference type="SMART" id="SM00256">
    <property type="entry name" value="FBOX"/>
    <property type="match status" value="1"/>
</dbReference>